<dbReference type="SUPFAM" id="SSF144083">
    <property type="entry name" value="Magnesium transport protein CorA, transmembrane region"/>
    <property type="match status" value="1"/>
</dbReference>
<dbReference type="SUPFAM" id="SSF143865">
    <property type="entry name" value="CorA soluble domain-like"/>
    <property type="match status" value="1"/>
</dbReference>
<evidence type="ECO:0000256" key="8">
    <source>
        <dbReference type="ARBA" id="ARBA00022989"/>
    </source>
</evidence>
<dbReference type="Pfam" id="PF01544">
    <property type="entry name" value="CorA"/>
    <property type="match status" value="1"/>
</dbReference>
<keyword evidence="4" id="KW-1003">Cell membrane</keyword>
<keyword evidence="5" id="KW-0997">Cell inner membrane</keyword>
<keyword evidence="3" id="KW-0813">Transport</keyword>
<dbReference type="GO" id="GO:0050897">
    <property type="term" value="F:cobalt ion binding"/>
    <property type="evidence" value="ECO:0007669"/>
    <property type="project" value="TreeGrafter"/>
</dbReference>
<protein>
    <recommendedName>
        <fullName evidence="13">Zinc transporter ZntB</fullName>
    </recommendedName>
</protein>
<dbReference type="GO" id="GO:0015095">
    <property type="term" value="F:magnesium ion transmembrane transporter activity"/>
    <property type="evidence" value="ECO:0007669"/>
    <property type="project" value="TreeGrafter"/>
</dbReference>
<comment type="caution">
    <text evidence="12">The sequence shown here is derived from an EMBL/GenBank/DDBJ whole genome shotgun (WGS) entry which is preliminary data.</text>
</comment>
<evidence type="ECO:0000256" key="11">
    <source>
        <dbReference type="SAM" id="Phobius"/>
    </source>
</evidence>
<name>X0Y7H5_9ZZZZ</name>
<evidence type="ECO:0000256" key="7">
    <source>
        <dbReference type="ARBA" id="ARBA00022833"/>
    </source>
</evidence>
<evidence type="ECO:0000313" key="12">
    <source>
        <dbReference type="EMBL" id="GAG51715.1"/>
    </source>
</evidence>
<dbReference type="GO" id="GO:0015087">
    <property type="term" value="F:cobalt ion transmembrane transporter activity"/>
    <property type="evidence" value="ECO:0007669"/>
    <property type="project" value="TreeGrafter"/>
</dbReference>
<feature type="transmembrane region" description="Helical" evidence="11">
    <location>
        <begin position="61"/>
        <end position="83"/>
    </location>
</feature>
<organism evidence="12">
    <name type="scientific">marine sediment metagenome</name>
    <dbReference type="NCBI Taxonomy" id="412755"/>
    <lineage>
        <taxon>unclassified sequences</taxon>
        <taxon>metagenomes</taxon>
        <taxon>ecological metagenomes</taxon>
    </lineage>
</organism>
<dbReference type="GO" id="GO:0005886">
    <property type="term" value="C:plasma membrane"/>
    <property type="evidence" value="ECO:0007669"/>
    <property type="project" value="UniProtKB-SubCell"/>
</dbReference>
<keyword evidence="10 11" id="KW-0472">Membrane</keyword>
<evidence type="ECO:0000256" key="3">
    <source>
        <dbReference type="ARBA" id="ARBA00022448"/>
    </source>
</evidence>
<dbReference type="Gene3D" id="1.20.58.340">
    <property type="entry name" value="Magnesium transport protein CorA, transmembrane region"/>
    <property type="match status" value="2"/>
</dbReference>
<evidence type="ECO:0000256" key="6">
    <source>
        <dbReference type="ARBA" id="ARBA00022692"/>
    </source>
</evidence>
<proteinExistence type="inferred from homology"/>
<dbReference type="EMBL" id="BARS01056121">
    <property type="protein sequence ID" value="GAG51715.1"/>
    <property type="molecule type" value="Genomic_DNA"/>
</dbReference>
<keyword evidence="7" id="KW-0862">Zinc</keyword>
<evidence type="ECO:0000256" key="10">
    <source>
        <dbReference type="ARBA" id="ARBA00023136"/>
    </source>
</evidence>
<dbReference type="InterPro" id="IPR002523">
    <property type="entry name" value="MgTranspt_CorA/ZnTranspt_ZntB"/>
</dbReference>
<sequence>AISRLQSEKISWLTDEDRVRLREVYDHLTRYLEDLDAGRERAAVIQEELVSRLSEQMDKRMYVLSMVAAIFLPLGFFTGLLGINVGGIPGAEYKAGFAIFCLLLVGLVIAEIVIFKKKKWM</sequence>
<dbReference type="GO" id="GO:0000287">
    <property type="term" value="F:magnesium ion binding"/>
    <property type="evidence" value="ECO:0007669"/>
    <property type="project" value="TreeGrafter"/>
</dbReference>
<comment type="subcellular location">
    <subcellularLocation>
        <location evidence="1">Cell membrane</location>
        <topology evidence="1">Multi-pass membrane protein</topology>
    </subcellularLocation>
</comment>
<dbReference type="AlphaFoldDB" id="X0Y7H5"/>
<gene>
    <name evidence="12" type="ORF">S01H1_82738</name>
</gene>
<evidence type="ECO:0000256" key="5">
    <source>
        <dbReference type="ARBA" id="ARBA00022519"/>
    </source>
</evidence>
<comment type="similarity">
    <text evidence="2">Belongs to the CorA metal ion transporter (MIT) (TC 1.A.35) family.</text>
</comment>
<keyword evidence="8 11" id="KW-1133">Transmembrane helix</keyword>
<evidence type="ECO:0008006" key="13">
    <source>
        <dbReference type="Google" id="ProtNLM"/>
    </source>
</evidence>
<feature type="non-terminal residue" evidence="12">
    <location>
        <position position="1"/>
    </location>
</feature>
<dbReference type="PANTHER" id="PTHR46494">
    <property type="entry name" value="CORA FAMILY METAL ION TRANSPORTER (EUROFUNG)"/>
    <property type="match status" value="1"/>
</dbReference>
<accession>X0Y7H5</accession>
<dbReference type="InterPro" id="IPR045861">
    <property type="entry name" value="CorA_cytoplasmic_dom"/>
</dbReference>
<evidence type="ECO:0000256" key="2">
    <source>
        <dbReference type="ARBA" id="ARBA00009765"/>
    </source>
</evidence>
<reference evidence="12" key="1">
    <citation type="journal article" date="2014" name="Front. Microbiol.">
        <title>High frequency of phylogenetically diverse reductive dehalogenase-homologous genes in deep subseafloor sedimentary metagenomes.</title>
        <authorList>
            <person name="Kawai M."/>
            <person name="Futagami T."/>
            <person name="Toyoda A."/>
            <person name="Takaki Y."/>
            <person name="Nishi S."/>
            <person name="Hori S."/>
            <person name="Arai W."/>
            <person name="Tsubouchi T."/>
            <person name="Morono Y."/>
            <person name="Uchiyama I."/>
            <person name="Ito T."/>
            <person name="Fujiyama A."/>
            <person name="Inagaki F."/>
            <person name="Takami H."/>
        </authorList>
    </citation>
    <scope>NUCLEOTIDE SEQUENCE</scope>
    <source>
        <strain evidence="12">Expedition CK06-06</strain>
    </source>
</reference>
<dbReference type="PANTHER" id="PTHR46494:SF3">
    <property type="entry name" value="ZINC TRANSPORT PROTEIN ZNTB"/>
    <property type="match status" value="1"/>
</dbReference>
<evidence type="ECO:0000256" key="9">
    <source>
        <dbReference type="ARBA" id="ARBA00023065"/>
    </source>
</evidence>
<keyword evidence="6 11" id="KW-0812">Transmembrane</keyword>
<feature type="transmembrane region" description="Helical" evidence="11">
    <location>
        <begin position="95"/>
        <end position="115"/>
    </location>
</feature>
<evidence type="ECO:0000256" key="1">
    <source>
        <dbReference type="ARBA" id="ARBA00004651"/>
    </source>
</evidence>
<keyword evidence="9" id="KW-0406">Ion transport</keyword>
<evidence type="ECO:0000256" key="4">
    <source>
        <dbReference type="ARBA" id="ARBA00022475"/>
    </source>
</evidence>
<dbReference type="InterPro" id="IPR045863">
    <property type="entry name" value="CorA_TM1_TM2"/>
</dbReference>